<proteinExistence type="inferred from homology"/>
<feature type="domain" description="PIN" evidence="11">
    <location>
        <begin position="52"/>
        <end position="164"/>
    </location>
</feature>
<feature type="region of interest" description="Disordered" evidence="10">
    <location>
        <begin position="199"/>
        <end position="235"/>
    </location>
</feature>
<dbReference type="GO" id="GO:0000175">
    <property type="term" value="F:3'-5'-RNA exonuclease activity"/>
    <property type="evidence" value="ECO:0007669"/>
    <property type="project" value="UniProtKB-ARBA"/>
</dbReference>
<comment type="subcellular location">
    <subcellularLocation>
        <location evidence="2">Cytoplasm</location>
    </subcellularLocation>
</comment>
<dbReference type="GO" id="GO:0019899">
    <property type="term" value="F:enzyme binding"/>
    <property type="evidence" value="ECO:0007669"/>
    <property type="project" value="UniProtKB-ARBA"/>
</dbReference>
<dbReference type="GO" id="GO:0000177">
    <property type="term" value="C:cytoplasmic exosome (RNase complex)"/>
    <property type="evidence" value="ECO:0007669"/>
    <property type="project" value="TreeGrafter"/>
</dbReference>
<accession>A0A0D2MVY2</accession>
<protein>
    <submittedName>
        <fullName evidence="12">Exosome complex exonuclease DIS3/RRP44</fullName>
        <ecNumber evidence="12">3.1.13.-</ecNumber>
    </submittedName>
</protein>
<dbReference type="OrthoDB" id="372421at2759"/>
<dbReference type="Gene3D" id="2.40.50.690">
    <property type="match status" value="1"/>
</dbReference>
<evidence type="ECO:0000256" key="1">
    <source>
        <dbReference type="ARBA" id="ARBA00001946"/>
    </source>
</evidence>
<evidence type="ECO:0000256" key="9">
    <source>
        <dbReference type="ARBA" id="ARBA00022884"/>
    </source>
</evidence>
<dbReference type="GO" id="GO:0016075">
    <property type="term" value="P:rRNA catabolic process"/>
    <property type="evidence" value="ECO:0007669"/>
    <property type="project" value="TreeGrafter"/>
</dbReference>
<feature type="compositionally biased region" description="Gly residues" evidence="10">
    <location>
        <begin position="214"/>
        <end position="226"/>
    </location>
</feature>
<feature type="compositionally biased region" description="Gly residues" evidence="10">
    <location>
        <begin position="316"/>
        <end position="330"/>
    </location>
</feature>
<dbReference type="KEGG" id="mng:MNEG_1288"/>
<keyword evidence="7" id="KW-0271">Exosome</keyword>
<dbReference type="AlphaFoldDB" id="A0A0D2MVY2"/>
<dbReference type="STRING" id="145388.A0A0D2MVY2"/>
<dbReference type="Pfam" id="PF17216">
    <property type="entry name" value="Rrp44_CSD1"/>
    <property type="match status" value="1"/>
</dbReference>
<dbReference type="InterPro" id="IPR033771">
    <property type="entry name" value="Rrp44_CSD1"/>
</dbReference>
<evidence type="ECO:0000313" key="13">
    <source>
        <dbReference type="Proteomes" id="UP000054498"/>
    </source>
</evidence>
<dbReference type="SUPFAM" id="SSF88723">
    <property type="entry name" value="PIN domain-like"/>
    <property type="match status" value="1"/>
</dbReference>
<keyword evidence="6 12" id="KW-0378">Hydrolase</keyword>
<dbReference type="GO" id="GO:0003723">
    <property type="term" value="F:RNA binding"/>
    <property type="evidence" value="ECO:0007669"/>
    <property type="project" value="UniProtKB-KW"/>
</dbReference>
<comment type="cofactor">
    <cofactor evidence="1">
        <name>Mg(2+)</name>
        <dbReference type="ChEBI" id="CHEBI:18420"/>
    </cofactor>
</comment>
<dbReference type="SMART" id="SM00670">
    <property type="entry name" value="PINc"/>
    <property type="match status" value="1"/>
</dbReference>
<dbReference type="GeneID" id="25730286"/>
<dbReference type="Pfam" id="PF13638">
    <property type="entry name" value="PIN_4"/>
    <property type="match status" value="1"/>
</dbReference>
<keyword evidence="5" id="KW-0540">Nuclease</keyword>
<dbReference type="InterPro" id="IPR002716">
    <property type="entry name" value="PIN_dom"/>
</dbReference>
<dbReference type="InterPro" id="IPR050180">
    <property type="entry name" value="RNR_Ribonuclease"/>
</dbReference>
<keyword evidence="4" id="KW-0963">Cytoplasm</keyword>
<gene>
    <name evidence="12" type="ORF">MNEG_1288</name>
</gene>
<evidence type="ECO:0000256" key="6">
    <source>
        <dbReference type="ARBA" id="ARBA00022801"/>
    </source>
</evidence>
<evidence type="ECO:0000313" key="12">
    <source>
        <dbReference type="EMBL" id="KIZ06655.1"/>
    </source>
</evidence>
<evidence type="ECO:0000256" key="7">
    <source>
        <dbReference type="ARBA" id="ARBA00022835"/>
    </source>
</evidence>
<evidence type="ECO:0000259" key="11">
    <source>
        <dbReference type="SMART" id="SM00670"/>
    </source>
</evidence>
<dbReference type="Proteomes" id="UP000054498">
    <property type="component" value="Unassembled WGS sequence"/>
</dbReference>
<dbReference type="CDD" id="cd09862">
    <property type="entry name" value="PIN_Rrp44-like"/>
    <property type="match status" value="1"/>
</dbReference>
<evidence type="ECO:0000256" key="8">
    <source>
        <dbReference type="ARBA" id="ARBA00022839"/>
    </source>
</evidence>
<dbReference type="InterPro" id="IPR029060">
    <property type="entry name" value="PIN-like_dom_sf"/>
</dbReference>
<evidence type="ECO:0000256" key="3">
    <source>
        <dbReference type="ARBA" id="ARBA00005785"/>
    </source>
</evidence>
<dbReference type="GO" id="GO:0010467">
    <property type="term" value="P:gene expression"/>
    <property type="evidence" value="ECO:0007669"/>
    <property type="project" value="UniProtKB-ARBA"/>
</dbReference>
<feature type="region of interest" description="Disordered" evidence="10">
    <location>
        <begin position="310"/>
        <end position="347"/>
    </location>
</feature>
<keyword evidence="9" id="KW-0694">RNA-binding</keyword>
<dbReference type="PANTHER" id="PTHR23355">
    <property type="entry name" value="RIBONUCLEASE"/>
    <property type="match status" value="1"/>
</dbReference>
<feature type="compositionally biased region" description="Acidic residues" evidence="10">
    <location>
        <begin position="331"/>
        <end position="343"/>
    </location>
</feature>
<evidence type="ECO:0000256" key="5">
    <source>
        <dbReference type="ARBA" id="ARBA00022722"/>
    </source>
</evidence>
<dbReference type="RefSeq" id="XP_013905674.1">
    <property type="nucleotide sequence ID" value="XM_014050220.1"/>
</dbReference>
<dbReference type="GO" id="GO:0071031">
    <property type="term" value="P:nuclear mRNA surveillance of mRNA 3'-end processing"/>
    <property type="evidence" value="ECO:0007669"/>
    <property type="project" value="TreeGrafter"/>
</dbReference>
<sequence>MLKQKAFVKKTKKGNVTKVVREHYLRDDIWSGSPLDPECPPESHKLSPAAAAYLVIDTNVALHQLDFLEHAAVTDVIVTKTVLEEVEHRNRSCFQRLRALTQSDAKRFFVFSNEHHSATYVEARPGESPNDRNDRAIRGVAKWYKERVPGVRVLLLTNDAASRALAASEGVEALHLAAYARERRGEVPELMDLVARAEMEEDGEPGASGAPADAGGGGGGGGGARGGSRASKRKKVYEAHRPFAELQAGIAAGRLHQGALRVSRFNPFEGWVSSQSVGDDILISGRIDMNRALDGDIVAVELLPEDQWRAPSKVLPGGGGGKGSSGGGGEAADEGSEEGEGDGGEAGIFQVAPGEALAEEGGGAAGKAPAAARPTGRVVGVIKRNWRQRGYCGALKPEEGLEARAGAAAVLFVPVERRFPMIRCV</sequence>
<dbReference type="EMBL" id="KK100345">
    <property type="protein sequence ID" value="KIZ06655.1"/>
    <property type="molecule type" value="Genomic_DNA"/>
</dbReference>
<comment type="similarity">
    <text evidence="3">Belongs to the RNR ribonuclease family.</text>
</comment>
<evidence type="ECO:0000256" key="10">
    <source>
        <dbReference type="SAM" id="MobiDB-lite"/>
    </source>
</evidence>
<dbReference type="PANTHER" id="PTHR23355:SF35">
    <property type="entry name" value="EXOSOME COMPLEX EXONUCLEASE RRP44"/>
    <property type="match status" value="1"/>
</dbReference>
<dbReference type="GO" id="GO:0004519">
    <property type="term" value="F:endonuclease activity"/>
    <property type="evidence" value="ECO:0007669"/>
    <property type="project" value="TreeGrafter"/>
</dbReference>
<evidence type="ECO:0000256" key="2">
    <source>
        <dbReference type="ARBA" id="ARBA00004496"/>
    </source>
</evidence>
<dbReference type="EC" id="3.1.13.-" evidence="12"/>
<organism evidence="12 13">
    <name type="scientific">Monoraphidium neglectum</name>
    <dbReference type="NCBI Taxonomy" id="145388"/>
    <lineage>
        <taxon>Eukaryota</taxon>
        <taxon>Viridiplantae</taxon>
        <taxon>Chlorophyta</taxon>
        <taxon>core chlorophytes</taxon>
        <taxon>Chlorophyceae</taxon>
        <taxon>CS clade</taxon>
        <taxon>Sphaeropleales</taxon>
        <taxon>Selenastraceae</taxon>
        <taxon>Monoraphidium</taxon>
    </lineage>
</organism>
<reference evidence="12 13" key="1">
    <citation type="journal article" date="2013" name="BMC Genomics">
        <title>Reconstruction of the lipid metabolism for the microalga Monoraphidium neglectum from its genome sequence reveals characteristics suitable for biofuel production.</title>
        <authorList>
            <person name="Bogen C."/>
            <person name="Al-Dilaimi A."/>
            <person name="Albersmeier A."/>
            <person name="Wichmann J."/>
            <person name="Grundmann M."/>
            <person name="Rupp O."/>
            <person name="Lauersen K.J."/>
            <person name="Blifernez-Klassen O."/>
            <person name="Kalinowski J."/>
            <person name="Goesmann A."/>
            <person name="Mussgnug J.H."/>
            <person name="Kruse O."/>
        </authorList>
    </citation>
    <scope>NUCLEOTIDE SEQUENCE [LARGE SCALE GENOMIC DNA]</scope>
    <source>
        <strain evidence="12 13">SAG 48.87</strain>
    </source>
</reference>
<dbReference type="GO" id="GO:0000176">
    <property type="term" value="C:nuclear exosome (RNase complex)"/>
    <property type="evidence" value="ECO:0007669"/>
    <property type="project" value="TreeGrafter"/>
</dbReference>
<keyword evidence="13" id="KW-1185">Reference proteome</keyword>
<dbReference type="FunFam" id="3.40.50.1010:FF:000021">
    <property type="entry name" value="DIS3-like exonuclease 1 isoform X1"/>
    <property type="match status" value="1"/>
</dbReference>
<dbReference type="SUPFAM" id="SSF50249">
    <property type="entry name" value="Nucleic acid-binding proteins"/>
    <property type="match status" value="1"/>
</dbReference>
<name>A0A0D2MVY2_9CHLO</name>
<dbReference type="InterPro" id="IPR012340">
    <property type="entry name" value="NA-bd_OB-fold"/>
</dbReference>
<dbReference type="Gene3D" id="3.40.50.1010">
    <property type="entry name" value="5'-nuclease"/>
    <property type="match status" value="1"/>
</dbReference>
<evidence type="ECO:0000256" key="4">
    <source>
        <dbReference type="ARBA" id="ARBA00022490"/>
    </source>
</evidence>
<keyword evidence="8 12" id="KW-0269">Exonuclease</keyword>